<feature type="compositionally biased region" description="Low complexity" evidence="5">
    <location>
        <begin position="226"/>
        <end position="239"/>
    </location>
</feature>
<sequence length="1067" mass="115712">MEQFHKDPRRKMKTSGLKRDLQEHASGRLRLSAEDVLKRLAEEQKYLQQGFRSALVTLFRCDLHIATARLAAMRIIRHALKPQICEMELTVCFGEYLEKWLLQGLRNTLHKAARERLEREQEANMAALVEEEEKLKAVKAKKQAKKKAAKAKSLVPSIPLSAFQAAGDVHSNGPPEARASEAGDLSAAVERPIDPASADTTEQWDKVATTSAEADGWGDEEKDQPELASSAEASTALSLVQEEAGGFEYVESKSKKKKKKNKKKTTEDEEASAASASTAWWRPEGAGDEDTADEWQTAKPRRQQQKRGDRGDSAGPPHQLNGHSEEPKSPLPQPRATERAPAAPMASPRAVPVSVGDYGSPGPASRTQPAQRCAKCREPGHKVMECPELAHLPPFVRGEILMALLEGNAQRVHLLLARPPTNACHWCDAPEHSVYICPQLAGVKPMLKADLATAYETCNLKLKRSTLAELERHLPARSRSGTRPGSDQPPAPPSSGSRPQPGAPSRAGLAQPPPPPPDCVSGRSEAESWRRQVSAGSDASFGNDGSAPEQPSARPQPRGAAADSRPRPRGAAAEDARPSPRSSMRAVATPFVPSQPGTPRDGVASTSAPQINHVQAVRTVPIPANATYRPLQQGAGPASPALGVPLQRPAQGLRKDSADDNFSTIMDMLCPQPSLDAPPAERSWAGVAEGQEARAWANKEEDDMQTAIQASLHNKRRLGPMSALMLGPNGDLAGASCHQQPSHRVQQASMELLVATPGLQNQIGEYNCFLNVIIQSLWNCRQFREPFKTASAAFFSAQSNAVVAALAELFATFEAEERQGSRSVIAPTRLREALDALNSHAFQIGEMSDAAEVLGAVYDSLKEVPGGAELVNAVFGLRVRELVHCGSCGRDTHCTRYTQFFYNVSATALRLQAMLNGEDGRLPPLGRLLWEIEAQDVKSCDTDVGGCGQLNSIQHLLEGAPPNVFTVQLAWESQHESSDAIRATLAAIQEEVDVGHIYKAQEPRQYRLRSMVCYYGAHYHAFVHASGQWIMFDDANTSAVGGWDAVMHKCQLGKIQPSVLFFEAMGG</sequence>
<dbReference type="PANTHER" id="PTHR22975:SF9">
    <property type="entry name" value="ECHINUS SPLICE FORM 3"/>
    <property type="match status" value="1"/>
</dbReference>
<name>I0Z608_COCSC</name>
<dbReference type="KEGG" id="csl:COCSUDRAFT_64969"/>
<feature type="compositionally biased region" description="Low complexity" evidence="5">
    <location>
        <begin position="339"/>
        <end position="355"/>
    </location>
</feature>
<evidence type="ECO:0000259" key="6">
    <source>
        <dbReference type="PROSITE" id="PS50158"/>
    </source>
</evidence>
<organism evidence="8 9">
    <name type="scientific">Coccomyxa subellipsoidea (strain C-169)</name>
    <name type="common">Green microalga</name>
    <dbReference type="NCBI Taxonomy" id="574566"/>
    <lineage>
        <taxon>Eukaryota</taxon>
        <taxon>Viridiplantae</taxon>
        <taxon>Chlorophyta</taxon>
        <taxon>core chlorophytes</taxon>
        <taxon>Trebouxiophyceae</taxon>
        <taxon>Trebouxiophyceae incertae sedis</taxon>
        <taxon>Coccomyxaceae</taxon>
        <taxon>Coccomyxa</taxon>
        <taxon>Coccomyxa subellipsoidea</taxon>
    </lineage>
</organism>
<dbReference type="Gene3D" id="3.90.70.10">
    <property type="entry name" value="Cysteine proteinases"/>
    <property type="match status" value="1"/>
</dbReference>
<evidence type="ECO:0000256" key="1">
    <source>
        <dbReference type="ARBA" id="ARBA00022786"/>
    </source>
</evidence>
<dbReference type="GO" id="GO:0008270">
    <property type="term" value="F:zinc ion binding"/>
    <property type="evidence" value="ECO:0007669"/>
    <property type="project" value="UniProtKB-KW"/>
</dbReference>
<feature type="region of interest" description="Disordered" evidence="5">
    <location>
        <begin position="211"/>
        <end position="372"/>
    </location>
</feature>
<dbReference type="GO" id="GO:0016579">
    <property type="term" value="P:protein deubiquitination"/>
    <property type="evidence" value="ECO:0007669"/>
    <property type="project" value="InterPro"/>
</dbReference>
<gene>
    <name evidence="8" type="ORF">COCSUDRAFT_64969</name>
</gene>
<evidence type="ECO:0000256" key="3">
    <source>
        <dbReference type="PROSITE-ProRule" id="PRU00047"/>
    </source>
</evidence>
<protein>
    <recommendedName>
        <fullName evidence="10">USP domain-containing protein</fullName>
    </recommendedName>
</protein>
<evidence type="ECO:0000259" key="7">
    <source>
        <dbReference type="PROSITE" id="PS50235"/>
    </source>
</evidence>
<feature type="region of interest" description="Disordered" evidence="5">
    <location>
        <begin position="166"/>
        <end position="186"/>
    </location>
</feature>
<dbReference type="InterPro" id="IPR028889">
    <property type="entry name" value="USP"/>
</dbReference>
<keyword evidence="9" id="KW-1185">Reference proteome</keyword>
<dbReference type="PROSITE" id="PS50235">
    <property type="entry name" value="USP_3"/>
    <property type="match status" value="1"/>
</dbReference>
<dbReference type="AlphaFoldDB" id="I0Z608"/>
<reference evidence="8 9" key="1">
    <citation type="journal article" date="2012" name="Genome Biol.">
        <title>The genome of the polar eukaryotic microalga coccomyxa subellipsoidea reveals traits of cold adaptation.</title>
        <authorList>
            <person name="Blanc G."/>
            <person name="Agarkova I."/>
            <person name="Grimwood J."/>
            <person name="Kuo A."/>
            <person name="Brueggeman A."/>
            <person name="Dunigan D."/>
            <person name="Gurnon J."/>
            <person name="Ladunga I."/>
            <person name="Lindquist E."/>
            <person name="Lucas S."/>
            <person name="Pangilinan J."/>
            <person name="Proschold T."/>
            <person name="Salamov A."/>
            <person name="Schmutz J."/>
            <person name="Weeks D."/>
            <person name="Yamada T."/>
            <person name="Claverie J.M."/>
            <person name="Grigoriev I."/>
            <person name="Van Etten J."/>
            <person name="Lomsadze A."/>
            <person name="Borodovsky M."/>
        </authorList>
    </citation>
    <scope>NUCLEOTIDE SEQUENCE [LARGE SCALE GENOMIC DNA]</scope>
    <source>
        <strain evidence="8 9">C-169</strain>
    </source>
</reference>
<evidence type="ECO:0000256" key="4">
    <source>
        <dbReference type="SAM" id="Coils"/>
    </source>
</evidence>
<dbReference type="InterPro" id="IPR038765">
    <property type="entry name" value="Papain-like_cys_pep_sf"/>
</dbReference>
<dbReference type="InterPro" id="IPR052398">
    <property type="entry name" value="Ubiquitin_hydrolase_53/54"/>
</dbReference>
<dbReference type="RefSeq" id="XP_005650621.1">
    <property type="nucleotide sequence ID" value="XM_005650564.1"/>
</dbReference>
<feature type="domain" description="USP" evidence="7">
    <location>
        <begin position="757"/>
        <end position="1065"/>
    </location>
</feature>
<evidence type="ECO:0000256" key="2">
    <source>
        <dbReference type="ARBA" id="ARBA00022801"/>
    </source>
</evidence>
<dbReference type="PANTHER" id="PTHR22975">
    <property type="entry name" value="UBIQUITIN SPECIFIC PROTEINASE"/>
    <property type="match status" value="1"/>
</dbReference>
<dbReference type="GO" id="GO:0003676">
    <property type="term" value="F:nucleic acid binding"/>
    <property type="evidence" value="ECO:0007669"/>
    <property type="project" value="InterPro"/>
</dbReference>
<keyword evidence="1" id="KW-0833">Ubl conjugation pathway</keyword>
<keyword evidence="3" id="KW-0862">Zinc</keyword>
<comment type="caution">
    <text evidence="8">The sequence shown here is derived from an EMBL/GenBank/DDBJ whole genome shotgun (WGS) entry which is preliminary data.</text>
</comment>
<evidence type="ECO:0008006" key="10">
    <source>
        <dbReference type="Google" id="ProtNLM"/>
    </source>
</evidence>
<evidence type="ECO:0000313" key="9">
    <source>
        <dbReference type="Proteomes" id="UP000007264"/>
    </source>
</evidence>
<feature type="coiled-coil region" evidence="4">
    <location>
        <begin position="102"/>
        <end position="148"/>
    </location>
</feature>
<evidence type="ECO:0000256" key="5">
    <source>
        <dbReference type="SAM" id="MobiDB-lite"/>
    </source>
</evidence>
<dbReference type="eggNOG" id="KOG1887">
    <property type="taxonomic scope" value="Eukaryota"/>
</dbReference>
<dbReference type="Pfam" id="PF00443">
    <property type="entry name" value="UCH"/>
    <property type="match status" value="1"/>
</dbReference>
<dbReference type="InterPro" id="IPR001394">
    <property type="entry name" value="Peptidase_C19_UCH"/>
</dbReference>
<dbReference type="EMBL" id="AGSI01000003">
    <property type="protein sequence ID" value="EIE26077.1"/>
    <property type="molecule type" value="Genomic_DNA"/>
</dbReference>
<dbReference type="SUPFAM" id="SSF54001">
    <property type="entry name" value="Cysteine proteinases"/>
    <property type="match status" value="1"/>
</dbReference>
<dbReference type="SMART" id="SM00343">
    <property type="entry name" value="ZnF_C2HC"/>
    <property type="match status" value="2"/>
</dbReference>
<proteinExistence type="predicted"/>
<evidence type="ECO:0000313" key="8">
    <source>
        <dbReference type="EMBL" id="EIE26077.1"/>
    </source>
</evidence>
<dbReference type="PROSITE" id="PS50158">
    <property type="entry name" value="ZF_CCHC"/>
    <property type="match status" value="1"/>
</dbReference>
<keyword evidence="2" id="KW-0378">Hydrolase</keyword>
<feature type="compositionally biased region" description="Basic residues" evidence="5">
    <location>
        <begin position="254"/>
        <end position="263"/>
    </location>
</feature>
<dbReference type="CDD" id="cd02257">
    <property type="entry name" value="Peptidase_C19"/>
    <property type="match status" value="1"/>
</dbReference>
<dbReference type="GeneID" id="17044081"/>
<dbReference type="Proteomes" id="UP000007264">
    <property type="component" value="Unassembled WGS sequence"/>
</dbReference>
<feature type="region of interest" description="Disordered" evidence="5">
    <location>
        <begin position="474"/>
        <end position="606"/>
    </location>
</feature>
<dbReference type="OrthoDB" id="1546519at2759"/>
<dbReference type="InterPro" id="IPR001878">
    <property type="entry name" value="Znf_CCHC"/>
</dbReference>
<dbReference type="Gene3D" id="4.10.60.10">
    <property type="entry name" value="Zinc finger, CCHC-type"/>
    <property type="match status" value="1"/>
</dbReference>
<feature type="domain" description="CCHC-type" evidence="6">
    <location>
        <begin position="372"/>
        <end position="388"/>
    </location>
</feature>
<dbReference type="GO" id="GO:0004843">
    <property type="term" value="F:cysteine-type deubiquitinase activity"/>
    <property type="evidence" value="ECO:0007669"/>
    <property type="project" value="InterPro"/>
</dbReference>
<keyword evidence="3" id="KW-0479">Metal-binding</keyword>
<dbReference type="SUPFAM" id="SSF57756">
    <property type="entry name" value="Retrovirus zinc finger-like domains"/>
    <property type="match status" value="1"/>
</dbReference>
<accession>I0Z608</accession>
<keyword evidence="4" id="KW-0175">Coiled coil</keyword>
<dbReference type="InterPro" id="IPR036875">
    <property type="entry name" value="Znf_CCHC_sf"/>
</dbReference>
<keyword evidence="3" id="KW-0863">Zinc-finger</keyword>